<evidence type="ECO:0000313" key="2">
    <source>
        <dbReference type="Proteomes" id="UP001371456"/>
    </source>
</evidence>
<reference evidence="1 2" key="1">
    <citation type="submission" date="2024-02" db="EMBL/GenBank/DDBJ databases">
        <title>de novo genome assembly of Solanum bulbocastanum strain 11H21.</title>
        <authorList>
            <person name="Hosaka A.J."/>
        </authorList>
    </citation>
    <scope>NUCLEOTIDE SEQUENCE [LARGE SCALE GENOMIC DNA]</scope>
    <source>
        <tissue evidence="1">Young leaves</tissue>
    </source>
</reference>
<organism evidence="1 2">
    <name type="scientific">Solanum bulbocastanum</name>
    <name type="common">Wild potato</name>
    <dbReference type="NCBI Taxonomy" id="147425"/>
    <lineage>
        <taxon>Eukaryota</taxon>
        <taxon>Viridiplantae</taxon>
        <taxon>Streptophyta</taxon>
        <taxon>Embryophyta</taxon>
        <taxon>Tracheophyta</taxon>
        <taxon>Spermatophyta</taxon>
        <taxon>Magnoliopsida</taxon>
        <taxon>eudicotyledons</taxon>
        <taxon>Gunneridae</taxon>
        <taxon>Pentapetalae</taxon>
        <taxon>asterids</taxon>
        <taxon>lamiids</taxon>
        <taxon>Solanales</taxon>
        <taxon>Solanaceae</taxon>
        <taxon>Solanoideae</taxon>
        <taxon>Solaneae</taxon>
        <taxon>Solanum</taxon>
    </lineage>
</organism>
<dbReference type="AlphaFoldDB" id="A0AAN8Y3I0"/>
<dbReference type="EMBL" id="JBANQN010000010">
    <property type="protein sequence ID" value="KAK6777611.1"/>
    <property type="molecule type" value="Genomic_DNA"/>
</dbReference>
<evidence type="ECO:0000313" key="1">
    <source>
        <dbReference type="EMBL" id="KAK6777611.1"/>
    </source>
</evidence>
<gene>
    <name evidence="1" type="ORF">RDI58_024329</name>
</gene>
<protein>
    <submittedName>
        <fullName evidence="1">Uncharacterized protein</fullName>
    </submittedName>
</protein>
<comment type="caution">
    <text evidence="1">The sequence shown here is derived from an EMBL/GenBank/DDBJ whole genome shotgun (WGS) entry which is preliminary data.</text>
</comment>
<dbReference type="Proteomes" id="UP001371456">
    <property type="component" value="Unassembled WGS sequence"/>
</dbReference>
<name>A0AAN8Y3I0_SOLBU</name>
<sequence length="43" mass="4905">MSTTRVNVEQRTSISKNRSYSATTSKLNKLVNNSFLVHPCFDE</sequence>
<keyword evidence="2" id="KW-1185">Reference proteome</keyword>
<proteinExistence type="predicted"/>
<accession>A0AAN8Y3I0</accession>